<evidence type="ECO:0000313" key="2">
    <source>
        <dbReference type="EMBL" id="GAH17223.1"/>
    </source>
</evidence>
<protein>
    <submittedName>
        <fullName evidence="2">Uncharacterized protein</fullName>
    </submittedName>
</protein>
<accession>X1F8V8</accession>
<organism evidence="2">
    <name type="scientific">marine sediment metagenome</name>
    <dbReference type="NCBI Taxonomy" id="412755"/>
    <lineage>
        <taxon>unclassified sequences</taxon>
        <taxon>metagenomes</taxon>
        <taxon>ecological metagenomes</taxon>
    </lineage>
</organism>
<feature type="region of interest" description="Disordered" evidence="1">
    <location>
        <begin position="1"/>
        <end position="25"/>
    </location>
</feature>
<reference evidence="2" key="1">
    <citation type="journal article" date="2014" name="Front. Microbiol.">
        <title>High frequency of phylogenetically diverse reductive dehalogenase-homologous genes in deep subseafloor sedimentary metagenomes.</title>
        <authorList>
            <person name="Kawai M."/>
            <person name="Futagami T."/>
            <person name="Toyoda A."/>
            <person name="Takaki Y."/>
            <person name="Nishi S."/>
            <person name="Hori S."/>
            <person name="Arai W."/>
            <person name="Tsubouchi T."/>
            <person name="Morono Y."/>
            <person name="Uchiyama I."/>
            <person name="Ito T."/>
            <person name="Fujiyama A."/>
            <person name="Inagaki F."/>
            <person name="Takami H."/>
        </authorList>
    </citation>
    <scope>NUCLEOTIDE SEQUENCE</scope>
    <source>
        <strain evidence="2">Expedition CK06-06</strain>
    </source>
</reference>
<name>X1F8V8_9ZZZZ</name>
<comment type="caution">
    <text evidence="2">The sequence shown here is derived from an EMBL/GenBank/DDBJ whole genome shotgun (WGS) entry which is preliminary data.</text>
</comment>
<sequence>PNPRQDGPDVQDKDTKKYNKHPPFMIGYGSKRSKAIIRNNRNWILSY</sequence>
<evidence type="ECO:0000256" key="1">
    <source>
        <dbReference type="SAM" id="MobiDB-lite"/>
    </source>
</evidence>
<proteinExistence type="predicted"/>
<gene>
    <name evidence="2" type="ORF">S01H4_55094</name>
</gene>
<dbReference type="EMBL" id="BART01031763">
    <property type="protein sequence ID" value="GAH17223.1"/>
    <property type="molecule type" value="Genomic_DNA"/>
</dbReference>
<dbReference type="AlphaFoldDB" id="X1F8V8"/>
<feature type="non-terminal residue" evidence="2">
    <location>
        <position position="1"/>
    </location>
</feature>
<feature type="compositionally biased region" description="Basic and acidic residues" evidence="1">
    <location>
        <begin position="1"/>
        <end position="17"/>
    </location>
</feature>